<dbReference type="AlphaFoldDB" id="A0AAW8CYQ9"/>
<dbReference type="EMBL" id="JAUSRD010000005">
    <property type="protein sequence ID" value="MDP9893618.1"/>
    <property type="molecule type" value="Genomic_DNA"/>
</dbReference>
<evidence type="ECO:0008006" key="3">
    <source>
        <dbReference type="Google" id="ProtNLM"/>
    </source>
</evidence>
<reference evidence="1" key="1">
    <citation type="submission" date="2023-07" db="EMBL/GenBank/DDBJ databases">
        <title>Sorghum-associated microbial communities from plants grown in Nebraska, USA.</title>
        <authorList>
            <person name="Schachtman D."/>
        </authorList>
    </citation>
    <scope>NUCLEOTIDE SEQUENCE</scope>
    <source>
        <strain evidence="1">DS3754</strain>
    </source>
</reference>
<protein>
    <recommendedName>
        <fullName evidence="3">Secreted protein</fullName>
    </recommendedName>
</protein>
<organism evidence="1 2">
    <name type="scientific">Variovorax boronicumulans</name>
    <dbReference type="NCBI Taxonomy" id="436515"/>
    <lineage>
        <taxon>Bacteria</taxon>
        <taxon>Pseudomonadati</taxon>
        <taxon>Pseudomonadota</taxon>
        <taxon>Betaproteobacteria</taxon>
        <taxon>Burkholderiales</taxon>
        <taxon>Comamonadaceae</taxon>
        <taxon>Variovorax</taxon>
    </lineage>
</organism>
<sequence length="81" mass="9271">MKPVYGLAFLAFLSVFFNHSDWVFCNFSIAAQNTKNLTVASLSDIFRTVFYRVITLGLKLKRIESFSIVWKFISAQAESPK</sequence>
<evidence type="ECO:0000313" key="2">
    <source>
        <dbReference type="Proteomes" id="UP001242045"/>
    </source>
</evidence>
<name>A0AAW8CYQ9_9BURK</name>
<gene>
    <name evidence="1" type="ORF">J2W31_002733</name>
</gene>
<proteinExistence type="predicted"/>
<dbReference type="RefSeq" id="WP_307685074.1">
    <property type="nucleotide sequence ID" value="NZ_JAUSRD010000005.1"/>
</dbReference>
<comment type="caution">
    <text evidence="1">The sequence shown here is derived from an EMBL/GenBank/DDBJ whole genome shotgun (WGS) entry which is preliminary data.</text>
</comment>
<dbReference type="Proteomes" id="UP001242045">
    <property type="component" value="Unassembled WGS sequence"/>
</dbReference>
<accession>A0AAW8CYQ9</accession>
<evidence type="ECO:0000313" key="1">
    <source>
        <dbReference type="EMBL" id="MDP9893618.1"/>
    </source>
</evidence>